<keyword evidence="8" id="KW-0812">Transmembrane</keyword>
<evidence type="ECO:0000256" key="7">
    <source>
        <dbReference type="ARBA" id="ARBA00023012"/>
    </source>
</evidence>
<dbReference type="PANTHER" id="PTHR43711">
    <property type="entry name" value="TWO-COMPONENT HISTIDINE KINASE"/>
    <property type="match status" value="1"/>
</dbReference>
<name>A0ABU8LE72_9MICO</name>
<evidence type="ECO:0000313" key="11">
    <source>
        <dbReference type="Proteomes" id="UP001371224"/>
    </source>
</evidence>
<keyword evidence="5" id="KW-0808">Transferase</keyword>
<dbReference type="SMART" id="SM00387">
    <property type="entry name" value="HATPase_c"/>
    <property type="match status" value="1"/>
</dbReference>
<evidence type="ECO:0000256" key="3">
    <source>
        <dbReference type="ARBA" id="ARBA00012438"/>
    </source>
</evidence>
<feature type="transmembrane region" description="Helical" evidence="8">
    <location>
        <begin position="108"/>
        <end position="134"/>
    </location>
</feature>
<evidence type="ECO:0000259" key="9">
    <source>
        <dbReference type="PROSITE" id="PS50109"/>
    </source>
</evidence>
<keyword evidence="6 10" id="KW-0418">Kinase</keyword>
<dbReference type="SUPFAM" id="SSF55785">
    <property type="entry name" value="PYP-like sensor domain (PAS domain)"/>
    <property type="match status" value="1"/>
</dbReference>
<dbReference type="SMART" id="SM00388">
    <property type="entry name" value="HisKA"/>
    <property type="match status" value="1"/>
</dbReference>
<dbReference type="RefSeq" id="WP_337332969.1">
    <property type="nucleotide sequence ID" value="NZ_JBBDGM010000012.1"/>
</dbReference>
<dbReference type="GO" id="GO:0016301">
    <property type="term" value="F:kinase activity"/>
    <property type="evidence" value="ECO:0007669"/>
    <property type="project" value="UniProtKB-KW"/>
</dbReference>
<dbReference type="InterPro" id="IPR036890">
    <property type="entry name" value="HATPase_C_sf"/>
</dbReference>
<dbReference type="PRINTS" id="PR00344">
    <property type="entry name" value="BCTRLSENSOR"/>
</dbReference>
<protein>
    <recommendedName>
        <fullName evidence="3">histidine kinase</fullName>
        <ecNumber evidence="3">2.7.13.3</ecNumber>
    </recommendedName>
</protein>
<feature type="transmembrane region" description="Helical" evidence="8">
    <location>
        <begin position="57"/>
        <end position="76"/>
    </location>
</feature>
<dbReference type="EMBL" id="JBBDGM010000012">
    <property type="protein sequence ID" value="MEJ1089325.1"/>
    <property type="molecule type" value="Genomic_DNA"/>
</dbReference>
<evidence type="ECO:0000256" key="4">
    <source>
        <dbReference type="ARBA" id="ARBA00022553"/>
    </source>
</evidence>
<keyword evidence="7" id="KW-0902">Two-component regulatory system</keyword>
<feature type="domain" description="Histidine kinase" evidence="9">
    <location>
        <begin position="331"/>
        <end position="545"/>
    </location>
</feature>
<sequence length="556" mass="60756">MLTGSHATTTDAAGIRYYGDGRCRSIWRWQLILAFTIVAIGVGVALLTPRLLTDPAVSSGMLLIILVTVVSLAVPWNRFGQGAVLVLPVLNALAIGLIYTGADAASAFLWVFPVAWVASYYSAVTLVAMLALICTMLMTNLGIRGFTVAATLDIVMLMIAMSFVGVIMFVGSERNRSVRQLLRGQSARLGHALQRVNQERARNRRLLDSLEIGVARVVDGGVVVMSNSAFHRIYALEEQRGYHHSWAVEYDSRRGQPVPARQMTIARASRGELFENHTVWLFGLDGRWRAIRATTRPIENGDFADDGVLLVVEEITENVDPRAGDDARRRTISHELRNPLTAVLGHIDLLLERDDLSAPARTQLDVIERAGSRMEQLIDQVLAAPAAEADDQAVDFDLARVTLASVEGFLPTADASGVLLDVCLSEPLRLRADAFRLRQVLDNLVSNAIKYAQRGGKVTVHGARPTVDEVSIVITDTGIGIAEDDLPRIFEPEFRTEHARRQGIPGTGLGLAISREIVVAQGGRLEVQSRFGEGTQVTVTLPSSSQERLSQERMLS</sequence>
<feature type="transmembrane region" description="Helical" evidence="8">
    <location>
        <begin position="31"/>
        <end position="51"/>
    </location>
</feature>
<comment type="subcellular location">
    <subcellularLocation>
        <location evidence="2">Cell membrane</location>
    </subcellularLocation>
</comment>
<keyword evidence="8" id="KW-0472">Membrane</keyword>
<feature type="transmembrane region" description="Helical" evidence="8">
    <location>
        <begin position="83"/>
        <end position="102"/>
    </location>
</feature>
<keyword evidence="11" id="KW-1185">Reference proteome</keyword>
<dbReference type="Gene3D" id="3.30.450.20">
    <property type="entry name" value="PAS domain"/>
    <property type="match status" value="1"/>
</dbReference>
<keyword evidence="4" id="KW-0597">Phosphoprotein</keyword>
<reference evidence="10 11" key="1">
    <citation type="submission" date="2024-02" db="EMBL/GenBank/DDBJ databases">
        <authorList>
            <person name="Saticioglu I.B."/>
        </authorList>
    </citation>
    <scope>NUCLEOTIDE SEQUENCE [LARGE SCALE GENOMIC DNA]</scope>
    <source>
        <strain evidence="10 11">Mu-80</strain>
    </source>
</reference>
<dbReference type="InterPro" id="IPR004358">
    <property type="entry name" value="Sig_transdc_His_kin-like_C"/>
</dbReference>
<proteinExistence type="predicted"/>
<dbReference type="Pfam" id="PF02518">
    <property type="entry name" value="HATPase_c"/>
    <property type="match status" value="1"/>
</dbReference>
<dbReference type="PROSITE" id="PS50109">
    <property type="entry name" value="HIS_KIN"/>
    <property type="match status" value="1"/>
</dbReference>
<evidence type="ECO:0000256" key="6">
    <source>
        <dbReference type="ARBA" id="ARBA00022777"/>
    </source>
</evidence>
<dbReference type="SUPFAM" id="SSF55874">
    <property type="entry name" value="ATPase domain of HSP90 chaperone/DNA topoisomerase II/histidine kinase"/>
    <property type="match status" value="1"/>
</dbReference>
<dbReference type="InterPro" id="IPR050736">
    <property type="entry name" value="Sensor_HK_Regulatory"/>
</dbReference>
<dbReference type="CDD" id="cd00082">
    <property type="entry name" value="HisKA"/>
    <property type="match status" value="1"/>
</dbReference>
<evidence type="ECO:0000313" key="10">
    <source>
        <dbReference type="EMBL" id="MEJ1089325.1"/>
    </source>
</evidence>
<comment type="caution">
    <text evidence="10">The sequence shown here is derived from an EMBL/GenBank/DDBJ whole genome shotgun (WGS) entry which is preliminary data.</text>
</comment>
<dbReference type="Pfam" id="PF00512">
    <property type="entry name" value="HisKA"/>
    <property type="match status" value="1"/>
</dbReference>
<dbReference type="InterPro" id="IPR036097">
    <property type="entry name" value="HisK_dim/P_sf"/>
</dbReference>
<evidence type="ECO:0000256" key="1">
    <source>
        <dbReference type="ARBA" id="ARBA00000085"/>
    </source>
</evidence>
<dbReference type="InterPro" id="IPR003661">
    <property type="entry name" value="HisK_dim/P_dom"/>
</dbReference>
<dbReference type="InterPro" id="IPR003594">
    <property type="entry name" value="HATPase_dom"/>
</dbReference>
<evidence type="ECO:0000256" key="2">
    <source>
        <dbReference type="ARBA" id="ARBA00004236"/>
    </source>
</evidence>
<evidence type="ECO:0000256" key="5">
    <source>
        <dbReference type="ARBA" id="ARBA00022679"/>
    </source>
</evidence>
<dbReference type="Gene3D" id="1.10.287.130">
    <property type="match status" value="1"/>
</dbReference>
<dbReference type="SUPFAM" id="SSF47384">
    <property type="entry name" value="Homodimeric domain of signal transducing histidine kinase"/>
    <property type="match status" value="1"/>
</dbReference>
<dbReference type="Proteomes" id="UP001371224">
    <property type="component" value="Unassembled WGS sequence"/>
</dbReference>
<gene>
    <name evidence="10" type="ORF">WDU99_13470</name>
</gene>
<accession>A0ABU8LE72</accession>
<organism evidence="10 11">
    <name type="scientific">Microbacterium bandirmense</name>
    <dbReference type="NCBI Taxonomy" id="3122050"/>
    <lineage>
        <taxon>Bacteria</taxon>
        <taxon>Bacillati</taxon>
        <taxon>Actinomycetota</taxon>
        <taxon>Actinomycetes</taxon>
        <taxon>Micrococcales</taxon>
        <taxon>Microbacteriaceae</taxon>
        <taxon>Microbacterium</taxon>
    </lineage>
</organism>
<dbReference type="EC" id="2.7.13.3" evidence="3"/>
<dbReference type="PANTHER" id="PTHR43711:SF1">
    <property type="entry name" value="HISTIDINE KINASE 1"/>
    <property type="match status" value="1"/>
</dbReference>
<dbReference type="InterPro" id="IPR035965">
    <property type="entry name" value="PAS-like_dom_sf"/>
</dbReference>
<comment type="catalytic activity">
    <reaction evidence="1">
        <text>ATP + protein L-histidine = ADP + protein N-phospho-L-histidine.</text>
        <dbReference type="EC" id="2.7.13.3"/>
    </reaction>
</comment>
<keyword evidence="8" id="KW-1133">Transmembrane helix</keyword>
<feature type="transmembrane region" description="Helical" evidence="8">
    <location>
        <begin position="146"/>
        <end position="170"/>
    </location>
</feature>
<evidence type="ECO:0000256" key="8">
    <source>
        <dbReference type="SAM" id="Phobius"/>
    </source>
</evidence>
<dbReference type="InterPro" id="IPR005467">
    <property type="entry name" value="His_kinase_dom"/>
</dbReference>
<dbReference type="Gene3D" id="3.30.565.10">
    <property type="entry name" value="Histidine kinase-like ATPase, C-terminal domain"/>
    <property type="match status" value="1"/>
</dbReference>